<dbReference type="Proteomes" id="UP000707731">
    <property type="component" value="Unassembled WGS sequence"/>
</dbReference>
<dbReference type="InterPro" id="IPR043519">
    <property type="entry name" value="NT_sf"/>
</dbReference>
<keyword evidence="2" id="KW-1185">Reference proteome</keyword>
<protein>
    <recommendedName>
        <fullName evidence="3">RelA/SpoT domain-containing protein</fullName>
    </recommendedName>
</protein>
<accession>A0ABS0D9V0</accession>
<reference evidence="1 2" key="1">
    <citation type="submission" date="2020-10" db="EMBL/GenBank/DDBJ databases">
        <title>Identification of Nocardia species via Next-generation sequencing and recognition of intraspecies genetic diversity.</title>
        <authorList>
            <person name="Li P."/>
            <person name="Li P."/>
            <person name="Lu B."/>
        </authorList>
    </citation>
    <scope>NUCLEOTIDE SEQUENCE [LARGE SCALE GENOMIC DNA]</scope>
    <source>
        <strain evidence="1 2">BJ06-0143</strain>
    </source>
</reference>
<dbReference type="SUPFAM" id="SSF81301">
    <property type="entry name" value="Nucleotidyltransferase"/>
    <property type="match status" value="1"/>
</dbReference>
<dbReference type="EMBL" id="JADLQN010000001">
    <property type="protein sequence ID" value="MBF6355253.1"/>
    <property type="molecule type" value="Genomic_DNA"/>
</dbReference>
<proteinExistence type="predicted"/>
<name>A0ABS0D9V0_9NOCA</name>
<sequence length="236" mass="26553">MLISSKVKDSQTAISERAEMTALANRRGAPKPRQPDFDLKQMSDPEYVGKFVDNMYDKWSDAQEFLNKLTNTLRNRVGGIAKGREAPKGRARVEEKLIEYENDAGQLVDLAGAKITFDRVEQIYRALDHIERSGEKILRVKDRFIVPADSGYRDILMNIQAPNGLVVELRLHLKSIDKVSDKFDHALYEVSRGLQVHTGNPRNTIPSPEGEAIIAGLNVRTSDIFLPELMKGLPKP</sequence>
<evidence type="ECO:0008006" key="3">
    <source>
        <dbReference type="Google" id="ProtNLM"/>
    </source>
</evidence>
<organism evidence="1 2">
    <name type="scientific">Nocardia higoensis</name>
    <dbReference type="NCBI Taxonomy" id="228599"/>
    <lineage>
        <taxon>Bacteria</taxon>
        <taxon>Bacillati</taxon>
        <taxon>Actinomycetota</taxon>
        <taxon>Actinomycetes</taxon>
        <taxon>Mycobacteriales</taxon>
        <taxon>Nocardiaceae</taxon>
        <taxon>Nocardia</taxon>
    </lineage>
</organism>
<evidence type="ECO:0000313" key="1">
    <source>
        <dbReference type="EMBL" id="MBF6355253.1"/>
    </source>
</evidence>
<dbReference type="Gene3D" id="3.30.460.10">
    <property type="entry name" value="Beta Polymerase, domain 2"/>
    <property type="match status" value="1"/>
</dbReference>
<dbReference type="RefSeq" id="WP_195001871.1">
    <property type="nucleotide sequence ID" value="NZ_JADLQN010000001.1"/>
</dbReference>
<comment type="caution">
    <text evidence="1">The sequence shown here is derived from an EMBL/GenBank/DDBJ whole genome shotgun (WGS) entry which is preliminary data.</text>
</comment>
<evidence type="ECO:0000313" key="2">
    <source>
        <dbReference type="Proteomes" id="UP000707731"/>
    </source>
</evidence>
<gene>
    <name evidence="1" type="ORF">IU449_11985</name>
</gene>